<dbReference type="PRINTS" id="PR00344">
    <property type="entry name" value="BCTRLSENSOR"/>
</dbReference>
<dbReference type="Gene3D" id="1.10.287.130">
    <property type="match status" value="1"/>
</dbReference>
<dbReference type="FunFam" id="3.30.565.10:FF:000006">
    <property type="entry name" value="Sensor histidine kinase WalK"/>
    <property type="match status" value="1"/>
</dbReference>
<dbReference type="InterPro" id="IPR003594">
    <property type="entry name" value="HATPase_dom"/>
</dbReference>
<evidence type="ECO:0000259" key="8">
    <source>
        <dbReference type="PROSITE" id="PS50109"/>
    </source>
</evidence>
<keyword evidence="5 9" id="KW-0418">Kinase</keyword>
<evidence type="ECO:0000256" key="1">
    <source>
        <dbReference type="ARBA" id="ARBA00000085"/>
    </source>
</evidence>
<feature type="domain" description="Histidine kinase" evidence="8">
    <location>
        <begin position="96"/>
        <end position="308"/>
    </location>
</feature>
<dbReference type="GO" id="GO:0005886">
    <property type="term" value="C:plasma membrane"/>
    <property type="evidence" value="ECO:0007669"/>
    <property type="project" value="TreeGrafter"/>
</dbReference>
<dbReference type="SUPFAM" id="SSF47384">
    <property type="entry name" value="Homodimeric domain of signal transducing histidine kinase"/>
    <property type="match status" value="1"/>
</dbReference>
<dbReference type="InterPro" id="IPR036890">
    <property type="entry name" value="HATPase_C_sf"/>
</dbReference>
<keyword evidence="7" id="KW-0472">Membrane</keyword>
<keyword evidence="10" id="KW-1185">Reference proteome</keyword>
<comment type="catalytic activity">
    <reaction evidence="1">
        <text>ATP + protein L-histidine = ADP + protein N-phospho-L-histidine.</text>
        <dbReference type="EC" id="2.7.13.3"/>
    </reaction>
</comment>
<dbReference type="PANTHER" id="PTHR45453">
    <property type="entry name" value="PHOSPHATE REGULON SENSOR PROTEIN PHOR"/>
    <property type="match status" value="1"/>
</dbReference>
<dbReference type="InterPro" id="IPR036097">
    <property type="entry name" value="HisK_dim/P_sf"/>
</dbReference>
<evidence type="ECO:0000256" key="4">
    <source>
        <dbReference type="ARBA" id="ARBA00022679"/>
    </source>
</evidence>
<evidence type="ECO:0000256" key="3">
    <source>
        <dbReference type="ARBA" id="ARBA00022553"/>
    </source>
</evidence>
<evidence type="ECO:0000256" key="7">
    <source>
        <dbReference type="SAM" id="Phobius"/>
    </source>
</evidence>
<sequence length="308" mass="34984">MEKLRWHKSFYLFGLLFIYVLAQFIWWATLLYRQSVEIALLKNPSNLDKAISDSQFMIFGEGAVFLIILLVIIIYAFRSLNAELNLALRQKNFLLSISHELKTPIASIKSIVQTLLKRELDKDQQKKLLLGLENENQRLGGLIENVFVAQKITNGKFSVPTKDQNLGEFISQNWGQWTKAFNQKPELDLVPNLKAKVDLHAFELVMINLANNAFKYGGSDTIFRCSTQNNPKSVVIKVSNTGSEIPAKELDKIFDLFYRVGNEETRKTKGTGLGLYICRSIIKEHGGNIKVENNLNRGVTFEITLPSA</sequence>
<keyword evidence="3" id="KW-0597">Phosphoprotein</keyword>
<dbReference type="InterPro" id="IPR003661">
    <property type="entry name" value="HisK_dim/P_dom"/>
</dbReference>
<dbReference type="Gene3D" id="3.30.565.10">
    <property type="entry name" value="Histidine kinase-like ATPase, C-terminal domain"/>
    <property type="match status" value="1"/>
</dbReference>
<dbReference type="Pfam" id="PF02518">
    <property type="entry name" value="HATPase_c"/>
    <property type="match status" value="1"/>
</dbReference>
<evidence type="ECO:0000256" key="2">
    <source>
        <dbReference type="ARBA" id="ARBA00012438"/>
    </source>
</evidence>
<accession>A0A5C6UTQ9</accession>
<keyword evidence="7" id="KW-1133">Transmembrane helix</keyword>
<feature type="transmembrane region" description="Helical" evidence="7">
    <location>
        <begin position="12"/>
        <end position="32"/>
    </location>
</feature>
<dbReference type="Pfam" id="PF00512">
    <property type="entry name" value="HisKA"/>
    <property type="match status" value="1"/>
</dbReference>
<dbReference type="GO" id="GO:0016036">
    <property type="term" value="P:cellular response to phosphate starvation"/>
    <property type="evidence" value="ECO:0007669"/>
    <property type="project" value="TreeGrafter"/>
</dbReference>
<evidence type="ECO:0000256" key="6">
    <source>
        <dbReference type="ARBA" id="ARBA00023012"/>
    </source>
</evidence>
<dbReference type="Proteomes" id="UP000321168">
    <property type="component" value="Unassembled WGS sequence"/>
</dbReference>
<dbReference type="InterPro" id="IPR004358">
    <property type="entry name" value="Sig_transdc_His_kin-like_C"/>
</dbReference>
<evidence type="ECO:0000313" key="10">
    <source>
        <dbReference type="Proteomes" id="UP000321168"/>
    </source>
</evidence>
<keyword evidence="4" id="KW-0808">Transferase</keyword>
<proteinExistence type="predicted"/>
<dbReference type="OrthoDB" id="594725at2"/>
<name>A0A5C6UTQ9_9FLAO</name>
<dbReference type="GO" id="GO:0000155">
    <property type="term" value="F:phosphorelay sensor kinase activity"/>
    <property type="evidence" value="ECO:0007669"/>
    <property type="project" value="InterPro"/>
</dbReference>
<dbReference type="InterPro" id="IPR005467">
    <property type="entry name" value="His_kinase_dom"/>
</dbReference>
<organism evidence="9 10">
    <name type="scientific">Luteibaculum oceani</name>
    <dbReference type="NCBI Taxonomy" id="1294296"/>
    <lineage>
        <taxon>Bacteria</taxon>
        <taxon>Pseudomonadati</taxon>
        <taxon>Bacteroidota</taxon>
        <taxon>Flavobacteriia</taxon>
        <taxon>Flavobacteriales</taxon>
        <taxon>Luteibaculaceae</taxon>
        <taxon>Luteibaculum</taxon>
    </lineage>
</organism>
<dbReference type="SMART" id="SM00388">
    <property type="entry name" value="HisKA"/>
    <property type="match status" value="1"/>
</dbReference>
<dbReference type="SMART" id="SM00387">
    <property type="entry name" value="HATPase_c"/>
    <property type="match status" value="1"/>
</dbReference>
<keyword evidence="7" id="KW-0812">Transmembrane</keyword>
<dbReference type="AlphaFoldDB" id="A0A5C6UTQ9"/>
<dbReference type="InterPro" id="IPR050351">
    <property type="entry name" value="BphY/WalK/GraS-like"/>
</dbReference>
<dbReference type="EMBL" id="VORB01000012">
    <property type="protein sequence ID" value="TXC75621.1"/>
    <property type="molecule type" value="Genomic_DNA"/>
</dbReference>
<dbReference type="GO" id="GO:0004721">
    <property type="term" value="F:phosphoprotein phosphatase activity"/>
    <property type="evidence" value="ECO:0007669"/>
    <property type="project" value="TreeGrafter"/>
</dbReference>
<gene>
    <name evidence="9" type="ORF">FRX97_11625</name>
</gene>
<dbReference type="CDD" id="cd00075">
    <property type="entry name" value="HATPase"/>
    <property type="match status" value="1"/>
</dbReference>
<evidence type="ECO:0000313" key="9">
    <source>
        <dbReference type="EMBL" id="TXC75621.1"/>
    </source>
</evidence>
<dbReference type="PANTHER" id="PTHR45453:SF1">
    <property type="entry name" value="PHOSPHATE REGULON SENSOR PROTEIN PHOR"/>
    <property type="match status" value="1"/>
</dbReference>
<comment type="caution">
    <text evidence="9">The sequence shown here is derived from an EMBL/GenBank/DDBJ whole genome shotgun (WGS) entry which is preliminary data.</text>
</comment>
<keyword evidence="6" id="KW-0902">Two-component regulatory system</keyword>
<dbReference type="CDD" id="cd00082">
    <property type="entry name" value="HisKA"/>
    <property type="match status" value="1"/>
</dbReference>
<dbReference type="EC" id="2.7.13.3" evidence="2"/>
<feature type="transmembrane region" description="Helical" evidence="7">
    <location>
        <begin position="56"/>
        <end position="77"/>
    </location>
</feature>
<protein>
    <recommendedName>
        <fullName evidence="2">histidine kinase</fullName>
        <ecNumber evidence="2">2.7.13.3</ecNumber>
    </recommendedName>
</protein>
<dbReference type="SUPFAM" id="SSF55874">
    <property type="entry name" value="ATPase domain of HSP90 chaperone/DNA topoisomerase II/histidine kinase"/>
    <property type="match status" value="1"/>
</dbReference>
<dbReference type="RefSeq" id="WP_147015393.1">
    <property type="nucleotide sequence ID" value="NZ_VORB01000012.1"/>
</dbReference>
<dbReference type="PROSITE" id="PS50109">
    <property type="entry name" value="HIS_KIN"/>
    <property type="match status" value="1"/>
</dbReference>
<reference evidence="9 10" key="1">
    <citation type="submission" date="2019-08" db="EMBL/GenBank/DDBJ databases">
        <title>Genome of Luteibaculum oceani JCM 18817.</title>
        <authorList>
            <person name="Bowman J.P."/>
        </authorList>
    </citation>
    <scope>NUCLEOTIDE SEQUENCE [LARGE SCALE GENOMIC DNA]</scope>
    <source>
        <strain evidence="9 10">JCM 18817</strain>
    </source>
</reference>
<evidence type="ECO:0000256" key="5">
    <source>
        <dbReference type="ARBA" id="ARBA00022777"/>
    </source>
</evidence>